<comment type="similarity">
    <text evidence="4">Belongs to the cyclin family.</text>
</comment>
<feature type="compositionally biased region" description="Basic residues" evidence="5">
    <location>
        <begin position="66"/>
        <end position="75"/>
    </location>
</feature>
<dbReference type="OrthoDB" id="5590282at2759"/>
<evidence type="ECO:0000256" key="5">
    <source>
        <dbReference type="SAM" id="MobiDB-lite"/>
    </source>
</evidence>
<sequence length="419" mass="48089">MGPVRNKSQIRLTRANENGLNTKPNLKRPTLRKQPVMTRSRAAFGELTNSVVGTGLAENEPEFLKPGKKSQKKTSKSSIQSDSDSSAESIVPISQEESLKSSQGSQKSLEESIYYSSLETLESKGEDGRTECEPMEVDHSLSMHTLPEGVEDFDLATADDPIHSKMRFLSWFAFRNRQSEVVVNDYLSRQREVTASMRAILVDWLVELQETFEVSHESLYMAVRIVDLYLMKAQTTKARLQLVGATALFIACKMEERYAPLLSDFLYVCDNAYTRREMILMEQEVLRTIDFQLTFPISYTFLRRYSRVIYMQLPDLTLARWILETSLQEYSLVGLRQSKLAAAALFIALRMKNISTWTPTLKYYSGYDLEELKDEILKLNQMLHQPPKPHLNTIRRKYSHPIFFEAATTPLLEDSQLFS</sequence>
<dbReference type="SUPFAM" id="SSF47954">
    <property type="entry name" value="Cyclin-like"/>
    <property type="match status" value="2"/>
</dbReference>
<dbReference type="AlphaFoldDB" id="A0A7R9A0I1"/>
<dbReference type="InterPro" id="IPR046965">
    <property type="entry name" value="Cyclin_A/B-like"/>
</dbReference>
<accession>A0A7R9A0I1</accession>
<evidence type="ECO:0000256" key="1">
    <source>
        <dbReference type="ARBA" id="ARBA00022618"/>
    </source>
</evidence>
<dbReference type="InterPro" id="IPR006671">
    <property type="entry name" value="Cyclin_N"/>
</dbReference>
<evidence type="ECO:0000259" key="7">
    <source>
        <dbReference type="SMART" id="SM01332"/>
    </source>
</evidence>
<dbReference type="Pfam" id="PF00134">
    <property type="entry name" value="Cyclin_N"/>
    <property type="match status" value="1"/>
</dbReference>
<dbReference type="PANTHER" id="PTHR10177">
    <property type="entry name" value="CYCLINS"/>
    <property type="match status" value="1"/>
</dbReference>
<keyword evidence="1" id="KW-0132">Cell division</keyword>
<feature type="compositionally biased region" description="Polar residues" evidence="5">
    <location>
        <begin position="1"/>
        <end position="24"/>
    </location>
</feature>
<evidence type="ECO:0000313" key="9">
    <source>
        <dbReference type="Proteomes" id="UP000677054"/>
    </source>
</evidence>
<dbReference type="GO" id="GO:0051301">
    <property type="term" value="P:cell division"/>
    <property type="evidence" value="ECO:0007669"/>
    <property type="project" value="UniProtKB-KW"/>
</dbReference>
<protein>
    <recommendedName>
        <fullName evidence="10">G2/mitotic-specific cyclin-B3</fullName>
    </recommendedName>
</protein>
<dbReference type="SMART" id="SM00385">
    <property type="entry name" value="CYCLIN"/>
    <property type="match status" value="2"/>
</dbReference>
<evidence type="ECO:0008006" key="10">
    <source>
        <dbReference type="Google" id="ProtNLM"/>
    </source>
</evidence>
<dbReference type="Proteomes" id="UP000677054">
    <property type="component" value="Unassembled WGS sequence"/>
</dbReference>
<dbReference type="InterPro" id="IPR013763">
    <property type="entry name" value="Cyclin-like_dom"/>
</dbReference>
<dbReference type="PIRSF" id="PIRSF001771">
    <property type="entry name" value="Cyclin_A_B_D_E"/>
    <property type="match status" value="1"/>
</dbReference>
<dbReference type="InterPro" id="IPR004367">
    <property type="entry name" value="Cyclin_C-dom"/>
</dbReference>
<keyword evidence="2 4" id="KW-0195">Cyclin</keyword>
<proteinExistence type="inferred from homology"/>
<organism evidence="8">
    <name type="scientific">Darwinula stevensoni</name>
    <dbReference type="NCBI Taxonomy" id="69355"/>
    <lineage>
        <taxon>Eukaryota</taxon>
        <taxon>Metazoa</taxon>
        <taxon>Ecdysozoa</taxon>
        <taxon>Arthropoda</taxon>
        <taxon>Crustacea</taxon>
        <taxon>Oligostraca</taxon>
        <taxon>Ostracoda</taxon>
        <taxon>Podocopa</taxon>
        <taxon>Podocopida</taxon>
        <taxon>Darwinulocopina</taxon>
        <taxon>Darwinuloidea</taxon>
        <taxon>Darwinulidae</taxon>
        <taxon>Darwinula</taxon>
    </lineage>
</organism>
<dbReference type="FunFam" id="1.10.472.10:FF:000001">
    <property type="entry name" value="G2/mitotic-specific cyclin"/>
    <property type="match status" value="1"/>
</dbReference>
<feature type="region of interest" description="Disordered" evidence="5">
    <location>
        <begin position="1"/>
        <end position="106"/>
    </location>
</feature>
<keyword evidence="3" id="KW-0131">Cell cycle</keyword>
<evidence type="ECO:0000259" key="6">
    <source>
        <dbReference type="SMART" id="SM00385"/>
    </source>
</evidence>
<reference evidence="8" key="1">
    <citation type="submission" date="2020-11" db="EMBL/GenBank/DDBJ databases">
        <authorList>
            <person name="Tran Van P."/>
        </authorList>
    </citation>
    <scope>NUCLEOTIDE SEQUENCE</scope>
</reference>
<dbReference type="SMART" id="SM01332">
    <property type="entry name" value="Cyclin_C"/>
    <property type="match status" value="1"/>
</dbReference>
<feature type="compositionally biased region" description="Low complexity" evidence="5">
    <location>
        <begin position="76"/>
        <end position="86"/>
    </location>
</feature>
<feature type="domain" description="Cyclin-like" evidence="6">
    <location>
        <begin position="300"/>
        <end position="381"/>
    </location>
</feature>
<dbReference type="InterPro" id="IPR039361">
    <property type="entry name" value="Cyclin"/>
</dbReference>
<gene>
    <name evidence="8" type="ORF">DSTB1V02_LOCUS1431</name>
</gene>
<feature type="domain" description="Cyclin C-terminal" evidence="7">
    <location>
        <begin position="296"/>
        <end position="412"/>
    </location>
</feature>
<name>A0A7R9A0I1_9CRUS</name>
<dbReference type="EMBL" id="LR899653">
    <property type="protein sequence ID" value="CAD7241440.1"/>
    <property type="molecule type" value="Genomic_DNA"/>
</dbReference>
<keyword evidence="9" id="KW-1185">Reference proteome</keyword>
<dbReference type="GO" id="GO:0016538">
    <property type="term" value="F:cyclin-dependent protein serine/threonine kinase regulator activity"/>
    <property type="evidence" value="ECO:0007669"/>
    <property type="project" value="InterPro"/>
</dbReference>
<dbReference type="GO" id="GO:0044772">
    <property type="term" value="P:mitotic cell cycle phase transition"/>
    <property type="evidence" value="ECO:0007669"/>
    <property type="project" value="InterPro"/>
</dbReference>
<dbReference type="Pfam" id="PF02984">
    <property type="entry name" value="Cyclin_C"/>
    <property type="match status" value="1"/>
</dbReference>
<evidence type="ECO:0000256" key="3">
    <source>
        <dbReference type="ARBA" id="ARBA00023306"/>
    </source>
</evidence>
<dbReference type="InterPro" id="IPR036915">
    <property type="entry name" value="Cyclin-like_sf"/>
</dbReference>
<feature type="domain" description="Cyclin-like" evidence="6">
    <location>
        <begin position="203"/>
        <end position="287"/>
    </location>
</feature>
<evidence type="ECO:0000256" key="4">
    <source>
        <dbReference type="RuleBase" id="RU000383"/>
    </source>
</evidence>
<feature type="compositionally biased region" description="Low complexity" evidence="5">
    <location>
        <begin position="94"/>
        <end position="106"/>
    </location>
</feature>
<dbReference type="EMBL" id="CAJPEV010000136">
    <property type="protein sequence ID" value="CAG0881162.1"/>
    <property type="molecule type" value="Genomic_DNA"/>
</dbReference>
<evidence type="ECO:0000256" key="2">
    <source>
        <dbReference type="ARBA" id="ARBA00023127"/>
    </source>
</evidence>
<evidence type="ECO:0000313" key="8">
    <source>
        <dbReference type="EMBL" id="CAD7241440.1"/>
    </source>
</evidence>
<dbReference type="Gene3D" id="1.10.472.10">
    <property type="entry name" value="Cyclin-like"/>
    <property type="match status" value="2"/>
</dbReference>